<keyword evidence="1" id="KW-0472">Membrane</keyword>
<gene>
    <name evidence="3" type="ORF">MNBD_GAMMA09-385</name>
</gene>
<feature type="transmembrane region" description="Helical" evidence="1">
    <location>
        <begin position="16"/>
        <end position="37"/>
    </location>
</feature>
<keyword evidence="1" id="KW-0812">Transmembrane</keyword>
<evidence type="ECO:0000256" key="1">
    <source>
        <dbReference type="SAM" id="Phobius"/>
    </source>
</evidence>
<evidence type="ECO:0000259" key="2">
    <source>
        <dbReference type="Pfam" id="PF09851"/>
    </source>
</evidence>
<reference evidence="3" key="1">
    <citation type="submission" date="2018-06" db="EMBL/GenBank/DDBJ databases">
        <authorList>
            <person name="Zhirakovskaya E."/>
        </authorList>
    </citation>
    <scope>NUCLEOTIDE SEQUENCE</scope>
</reference>
<dbReference type="InterPro" id="IPR018649">
    <property type="entry name" value="SHOCT"/>
</dbReference>
<accession>A0A3B0XHM0</accession>
<evidence type="ECO:0000313" key="3">
    <source>
        <dbReference type="EMBL" id="VAW67785.1"/>
    </source>
</evidence>
<dbReference type="AlphaFoldDB" id="A0A3B0XHM0"/>
<dbReference type="Pfam" id="PF09851">
    <property type="entry name" value="SHOCT"/>
    <property type="match status" value="1"/>
</dbReference>
<dbReference type="EMBL" id="UOFI01000109">
    <property type="protein sequence ID" value="VAW67785.1"/>
    <property type="molecule type" value="Genomic_DNA"/>
</dbReference>
<proteinExistence type="predicted"/>
<name>A0A3B0XHM0_9ZZZZ</name>
<protein>
    <recommendedName>
        <fullName evidence="2">SHOCT domain-containing protein</fullName>
    </recommendedName>
</protein>
<sequence>MMNNAHDWGKEWGMPFFWIFFWILIIVGIVFFICWIAGNKQQGNRENPLTILKQRYASGEIDRDTYERIKKDFSYV</sequence>
<feature type="domain" description="SHOCT" evidence="2">
    <location>
        <begin position="48"/>
        <end position="72"/>
    </location>
</feature>
<keyword evidence="1" id="KW-1133">Transmembrane helix</keyword>
<organism evidence="3">
    <name type="scientific">hydrothermal vent metagenome</name>
    <dbReference type="NCBI Taxonomy" id="652676"/>
    <lineage>
        <taxon>unclassified sequences</taxon>
        <taxon>metagenomes</taxon>
        <taxon>ecological metagenomes</taxon>
    </lineage>
</organism>